<dbReference type="SMART" id="SM00554">
    <property type="entry name" value="FAS1"/>
    <property type="match status" value="1"/>
</dbReference>
<name>A0AAJ5WA76_9SPHI</name>
<gene>
    <name evidence="2" type="ORF">P0Y49_03290</name>
</gene>
<dbReference type="EMBL" id="CP119313">
    <property type="protein sequence ID" value="WEK20173.1"/>
    <property type="molecule type" value="Genomic_DNA"/>
</dbReference>
<dbReference type="PROSITE" id="PS50213">
    <property type="entry name" value="FAS1"/>
    <property type="match status" value="2"/>
</dbReference>
<dbReference type="PROSITE" id="PS51257">
    <property type="entry name" value="PROKAR_LIPOPROTEIN"/>
    <property type="match status" value="1"/>
</dbReference>
<feature type="domain" description="FAS1" evidence="1">
    <location>
        <begin position="182"/>
        <end position="345"/>
    </location>
</feature>
<dbReference type="PANTHER" id="PTHR10900">
    <property type="entry name" value="PERIOSTIN-RELATED"/>
    <property type="match status" value="1"/>
</dbReference>
<dbReference type="SUPFAM" id="SSF82153">
    <property type="entry name" value="FAS1 domain"/>
    <property type="match status" value="2"/>
</dbReference>
<dbReference type="InterPro" id="IPR000782">
    <property type="entry name" value="FAS1_domain"/>
</dbReference>
<evidence type="ECO:0000313" key="2">
    <source>
        <dbReference type="EMBL" id="WEK20173.1"/>
    </source>
</evidence>
<protein>
    <submittedName>
        <fullName evidence="2">Fasciclin domain-containing protein</fullName>
    </submittedName>
</protein>
<evidence type="ECO:0000259" key="1">
    <source>
        <dbReference type="PROSITE" id="PS50213"/>
    </source>
</evidence>
<dbReference type="PANTHER" id="PTHR10900:SF77">
    <property type="entry name" value="FI19380P1"/>
    <property type="match status" value="1"/>
</dbReference>
<accession>A0AAJ5WA76</accession>
<dbReference type="InterPro" id="IPR036378">
    <property type="entry name" value="FAS1_dom_sf"/>
</dbReference>
<dbReference type="Pfam" id="PF02469">
    <property type="entry name" value="Fasciclin"/>
    <property type="match status" value="1"/>
</dbReference>
<proteinExistence type="predicted"/>
<dbReference type="InterPro" id="IPR050904">
    <property type="entry name" value="Adhesion/Biosynth-related"/>
</dbReference>
<dbReference type="Proteomes" id="UP001214530">
    <property type="component" value="Chromosome"/>
</dbReference>
<feature type="domain" description="FAS1" evidence="1">
    <location>
        <begin position="40"/>
        <end position="178"/>
    </location>
</feature>
<dbReference type="AlphaFoldDB" id="A0AAJ5WA76"/>
<reference evidence="2" key="1">
    <citation type="submission" date="2023-03" db="EMBL/GenBank/DDBJ databases">
        <title>Andean soil-derived lignocellulolytic bacterial consortium as a source of novel taxa and putative plastic-active enzymes.</title>
        <authorList>
            <person name="Diaz-Garcia L."/>
            <person name="Chuvochina M."/>
            <person name="Feuerriegel G."/>
            <person name="Bunk B."/>
            <person name="Sproer C."/>
            <person name="Streit W.R."/>
            <person name="Rodriguez L.M."/>
            <person name="Overmann J."/>
            <person name="Jimenez D.J."/>
        </authorList>
    </citation>
    <scope>NUCLEOTIDE SEQUENCE</scope>
    <source>
        <strain evidence="2">MAG 3858</strain>
    </source>
</reference>
<dbReference type="Gene3D" id="2.30.180.10">
    <property type="entry name" value="FAS1 domain"/>
    <property type="match status" value="2"/>
</dbReference>
<evidence type="ECO:0000313" key="3">
    <source>
        <dbReference type="Proteomes" id="UP001214530"/>
    </source>
</evidence>
<organism evidence="2 3">
    <name type="scientific">Candidatus Pedobacter colombiensis</name>
    <dbReference type="NCBI Taxonomy" id="3121371"/>
    <lineage>
        <taxon>Bacteria</taxon>
        <taxon>Pseudomonadati</taxon>
        <taxon>Bacteroidota</taxon>
        <taxon>Sphingobacteriia</taxon>
        <taxon>Sphingobacteriales</taxon>
        <taxon>Sphingobacteriaceae</taxon>
        <taxon>Pedobacter</taxon>
    </lineage>
</organism>
<sequence>MKTLNFKKGICATICALLMAIVLLFSCKREHMTLTTTSDVNITGYFENNPDRFSEFQKILEKSGTASFLGAYGKYTVFAPTNDAVKSYLQAIGKSSIDQISAAELKDLVRLHTIVDTVSTAFFKDGKLQQLTMFGQYLLTGAANIDGVTRYTINRQANVIQANIRTGNGIIHVLDKVLTPATKTLAQMIEGDTKYSIFLEALKATKFYDSLNVLPANNTRDTTRRFQTLIAETDNVFKSAGINSYAQLKAKYSKSGDPTNHADSLWLFVAYRISPQARYLADIVTASSHPTLAPQEIITSKLDGQNVLINDDVFNGVREPGYLIDRLASDNTATNGVLHSVTGNYAIKVRQATPIYWDLADQPELMKLSTFRKLGAPDVSIGIKTSLCAGIAFGTSSSGTDNLYRVAPLADPYANGDLLVLAFGSGRQPWMNFTTPMLVKGKYKVWVCYRRGDLPSLQASMDPGTSQEQILPNVAVWLDYLTASGVSLSDPNSDNLLESYGYKRYAADNPSSNSNFVGRLMGTVNIQTTDRHVLRLTSVGGKAGSVTIDMVQFIPVDMDQQYPRIRRDGTLQNRP</sequence>